<reference evidence="1 2" key="1">
    <citation type="submission" date="2019-01" db="EMBL/GenBank/DDBJ databases">
        <authorList>
            <person name="Sayadi A."/>
        </authorList>
    </citation>
    <scope>NUCLEOTIDE SEQUENCE [LARGE SCALE GENOMIC DNA]</scope>
</reference>
<keyword evidence="2" id="KW-1185">Reference proteome</keyword>
<dbReference type="EMBL" id="CAACVG010000564">
    <property type="protein sequence ID" value="VEN34313.1"/>
    <property type="molecule type" value="Genomic_DNA"/>
</dbReference>
<evidence type="ECO:0000313" key="1">
    <source>
        <dbReference type="EMBL" id="VEN34313.1"/>
    </source>
</evidence>
<gene>
    <name evidence="1" type="ORF">CALMAC_LOCUS549</name>
</gene>
<dbReference type="Proteomes" id="UP000410492">
    <property type="component" value="Unassembled WGS sequence"/>
</dbReference>
<proteinExistence type="predicted"/>
<dbReference type="AlphaFoldDB" id="A0A653BFP6"/>
<name>A0A653BFP6_CALMS</name>
<accession>A0A653BFP6</accession>
<evidence type="ECO:0000313" key="2">
    <source>
        <dbReference type="Proteomes" id="UP000410492"/>
    </source>
</evidence>
<protein>
    <submittedName>
        <fullName evidence="1">Uncharacterized protein</fullName>
    </submittedName>
</protein>
<organism evidence="1 2">
    <name type="scientific">Callosobruchus maculatus</name>
    <name type="common">Southern cowpea weevil</name>
    <name type="synonym">Pulse bruchid</name>
    <dbReference type="NCBI Taxonomy" id="64391"/>
    <lineage>
        <taxon>Eukaryota</taxon>
        <taxon>Metazoa</taxon>
        <taxon>Ecdysozoa</taxon>
        <taxon>Arthropoda</taxon>
        <taxon>Hexapoda</taxon>
        <taxon>Insecta</taxon>
        <taxon>Pterygota</taxon>
        <taxon>Neoptera</taxon>
        <taxon>Endopterygota</taxon>
        <taxon>Coleoptera</taxon>
        <taxon>Polyphaga</taxon>
        <taxon>Cucujiformia</taxon>
        <taxon>Chrysomeloidea</taxon>
        <taxon>Chrysomelidae</taxon>
        <taxon>Bruchinae</taxon>
        <taxon>Bruchini</taxon>
        <taxon>Callosobruchus</taxon>
    </lineage>
</organism>
<sequence length="50" mass="5889">MKICSIEFLELLLVIFFALIFIENRPSFGLTYGNYVQRDYKCFIGFICQA</sequence>